<keyword evidence="1" id="KW-1133">Transmembrane helix</keyword>
<evidence type="ECO:0000313" key="2">
    <source>
        <dbReference type="EMBL" id="OEJ76564.1"/>
    </source>
</evidence>
<gene>
    <name evidence="2" type="ORF">BH720_03830</name>
</gene>
<proteinExistence type="predicted"/>
<feature type="transmembrane region" description="Helical" evidence="1">
    <location>
        <begin position="92"/>
        <end position="115"/>
    </location>
</feature>
<comment type="caution">
    <text evidence="2">The sequence shown here is derived from an EMBL/GenBank/DDBJ whole genome shotgun (WGS) entry which is preliminary data.</text>
</comment>
<evidence type="ECO:0000256" key="1">
    <source>
        <dbReference type="SAM" id="Phobius"/>
    </source>
</evidence>
<feature type="transmembrane region" description="Helical" evidence="1">
    <location>
        <begin position="12"/>
        <end position="33"/>
    </location>
</feature>
<dbReference type="Pfam" id="PF10002">
    <property type="entry name" value="DUF2243"/>
    <property type="match status" value="1"/>
</dbReference>
<feature type="transmembrane region" description="Helical" evidence="1">
    <location>
        <begin position="53"/>
        <end position="80"/>
    </location>
</feature>
<protein>
    <recommendedName>
        <fullName evidence="3">DUF2243 domain-containing protein</fullName>
    </recommendedName>
</protein>
<keyword evidence="1" id="KW-0472">Membrane</keyword>
<organism evidence="2">
    <name type="scientific">Desertifilum tharense IPPAS B-1220</name>
    <dbReference type="NCBI Taxonomy" id="1781255"/>
    <lineage>
        <taxon>Bacteria</taxon>
        <taxon>Bacillati</taxon>
        <taxon>Cyanobacteriota</taxon>
        <taxon>Cyanophyceae</taxon>
        <taxon>Desertifilales</taxon>
        <taxon>Desertifilaceae</taxon>
        <taxon>Desertifilum</taxon>
    </lineage>
</organism>
<dbReference type="InterPro" id="IPR018719">
    <property type="entry name" value="DUF2243_membrane"/>
</dbReference>
<dbReference type="EMBL" id="MJGC01000037">
    <property type="protein sequence ID" value="OEJ76564.1"/>
    <property type="molecule type" value="Genomic_DNA"/>
</dbReference>
<dbReference type="AlphaFoldDB" id="A0A1E5QPM9"/>
<reference evidence="2" key="1">
    <citation type="submission" date="2016-09" db="EMBL/GenBank/DDBJ databases">
        <title>Draft genome of thermotolerant cyanobacterium Desertifilum sp. strain IPPAS B-1220.</title>
        <authorList>
            <person name="Sinetova M.A."/>
            <person name="Bolakhan K."/>
            <person name="Zayadan B.K."/>
            <person name="Mironov K.S."/>
            <person name="Ustinova V."/>
            <person name="Kupriyanova E.V."/>
            <person name="Sidorov R.A."/>
            <person name="Skrypnik A.N."/>
            <person name="Gogoleva N.E."/>
            <person name="Gogolev Y.V."/>
            <person name="Los D.A."/>
        </authorList>
    </citation>
    <scope>NUCLEOTIDE SEQUENCE [LARGE SCALE GENOMIC DNA]</scope>
    <source>
        <strain evidence="2">IPPAS B-1220</strain>
    </source>
</reference>
<dbReference type="STRING" id="1781255.BH720_03830"/>
<keyword evidence="1" id="KW-0812">Transmembrane</keyword>
<evidence type="ECO:0008006" key="3">
    <source>
        <dbReference type="Google" id="ProtNLM"/>
    </source>
</evidence>
<feature type="transmembrane region" description="Helical" evidence="1">
    <location>
        <begin position="127"/>
        <end position="148"/>
    </location>
</feature>
<sequence length="157" mass="17447">MVLRGIRQLRIAAFLLGFGLGGFIDAIALHMILQWHHIISNLVPMDTLAGLQINVWGDGIFSAGMWLITVIGLGLLWNALKQNPILPLSTQAFIGWIVVGWGGFNTFDSIVFHAILKLHHIRQVPNFLVYDISFFILGLLLIAIGFWLTREKSSGVS</sequence>
<name>A0A1E5QPM9_9CYAN</name>
<accession>A0A1E5QPM9</accession>